<gene>
    <name evidence="1" type="ORF">SK642_0990</name>
</gene>
<keyword evidence="1" id="KW-0808">Transferase</keyword>
<evidence type="ECO:0000313" key="1">
    <source>
        <dbReference type="EMBL" id="KEQ40754.1"/>
    </source>
</evidence>
<dbReference type="AlphaFoldDB" id="A0A081QCT1"/>
<reference evidence="1 2" key="1">
    <citation type="submission" date="2014-05" db="EMBL/GenBank/DDBJ databases">
        <authorList>
            <person name="Daugherty S.C."/>
            <person name="Tallon L.J."/>
            <person name="Sadzewicz L."/>
            <person name="Kilian M."/>
            <person name="Tettelin H."/>
        </authorList>
    </citation>
    <scope>NUCLEOTIDE SEQUENCE [LARGE SCALE GENOMIC DNA]</scope>
    <source>
        <strain evidence="1 2">SK642</strain>
    </source>
</reference>
<dbReference type="PATRIC" id="fig|28037.97.peg.936"/>
<dbReference type="EMBL" id="JPFW01000007">
    <property type="protein sequence ID" value="KEQ40754.1"/>
    <property type="molecule type" value="Genomic_DNA"/>
</dbReference>
<dbReference type="GO" id="GO:0016301">
    <property type="term" value="F:kinase activity"/>
    <property type="evidence" value="ECO:0007669"/>
    <property type="project" value="UniProtKB-KW"/>
</dbReference>
<proteinExistence type="predicted"/>
<name>A0A081QCT1_STRMT</name>
<dbReference type="Proteomes" id="UP000028030">
    <property type="component" value="Unassembled WGS sequence"/>
</dbReference>
<organism evidence="1 2">
    <name type="scientific">Streptococcus mitis</name>
    <dbReference type="NCBI Taxonomy" id="28037"/>
    <lineage>
        <taxon>Bacteria</taxon>
        <taxon>Bacillati</taxon>
        <taxon>Bacillota</taxon>
        <taxon>Bacilli</taxon>
        <taxon>Lactobacillales</taxon>
        <taxon>Streptococcaceae</taxon>
        <taxon>Streptococcus</taxon>
        <taxon>Streptococcus mitis group</taxon>
    </lineage>
</organism>
<protein>
    <submittedName>
        <fullName evidence="1">Kae1-associated kinase</fullName>
        <ecNumber evidence="1">2.7.-.-</ecNumber>
    </submittedName>
</protein>
<comment type="caution">
    <text evidence="1">The sequence shown here is derived from an EMBL/GenBank/DDBJ whole genome shotgun (WGS) entry which is preliminary data.</text>
</comment>
<sequence length="606" mass="73371">MLLKATVNSYILGEAHNLRILCFFYFIKIFKVRKIMKKIDCSYIYKEEIDKNINMLKHFIESWVKSQSIRNEELFQFADDDFYFYRFAVERQEKAAKILLTNILWRVLKEYNIPVEYSHGAPFIFIIKENHERIGYRLADFLEDEDINTILKSNHVDKAIILRTSKGKQTNKLIELENQQYKDANVNIRALSIHEFYLKQFGEEEYKEFIDSIDNYLNVIKEITSYKSVKFLSKMNLASIKIFEQKKLRDWDYLNYRYQIINANDKKVQNYLYLTQKDIIFENLDDMHKLYIFNKLYETMVSSNEYARSFITSEWLYDSFKGKKNFDYTSVVSGYLKSIEQLLYKIVMLNIDNDCKIAMKRDMLKKAFRRNIPVFELIDNKFNKIPENRLGNNYRFTNYPYIEFTEHHKEFMDSSIGTFEYFLRCNKHIFSNPDNAKTVTDMISCFRIECRNGFFHTHNLNDWDFVKKIRKNTIYLYFVLLGSCIIPERRRHELNLIYHDQFDELCKIIREFKKYNIYFVFEYEGGIKQKLVYDIYNNTIGFNDDGVEHYDGLLFYKVDEFEDSLKQIDKGELEDKKLYLTRVNLPKKIFGVHRKHRNYEYEEIIF</sequence>
<keyword evidence="1" id="KW-0418">Kinase</keyword>
<evidence type="ECO:0000313" key="2">
    <source>
        <dbReference type="Proteomes" id="UP000028030"/>
    </source>
</evidence>
<dbReference type="EC" id="2.7.-.-" evidence="1"/>
<accession>A0A081QCT1</accession>